<proteinExistence type="predicted"/>
<dbReference type="AlphaFoldDB" id="A0A484I6P7"/>
<keyword evidence="2" id="KW-1185">Reference proteome</keyword>
<dbReference type="KEGG" id="nfn:NFRAN_0138"/>
<evidence type="ECO:0000313" key="2">
    <source>
        <dbReference type="Proteomes" id="UP000294299"/>
    </source>
</evidence>
<gene>
    <name evidence="1" type="ORF">NFRAN_0138</name>
</gene>
<sequence length="65" mass="7547">MSIIITIVISTRAMSYSNLIDDDDYNNCCLIKPFSITNSQMHYYILNPKTSRDSGDYHGERRLKL</sequence>
<name>A0A484I6P7_9ARCH</name>
<accession>A0A484I6P7</accession>
<dbReference type="Proteomes" id="UP000294299">
    <property type="component" value="Chromosome NFRAN"/>
</dbReference>
<evidence type="ECO:0000313" key="1">
    <source>
        <dbReference type="EMBL" id="VFJ12459.1"/>
    </source>
</evidence>
<reference evidence="1 2" key="1">
    <citation type="submission" date="2019-02" db="EMBL/GenBank/DDBJ databases">
        <authorList>
            <person name="Lehtovirta-Morley E L."/>
        </authorList>
    </citation>
    <scope>NUCLEOTIDE SEQUENCE [LARGE SCALE GENOMIC DNA]</scope>
    <source>
        <strain evidence="1">NFRAN1</strain>
    </source>
</reference>
<protein>
    <submittedName>
        <fullName evidence="1">Uncharacterized protein</fullName>
    </submittedName>
</protein>
<organism evidence="1 2">
    <name type="scientific">Candidatus Nitrosocosmicus franklandianus</name>
    <dbReference type="NCBI Taxonomy" id="1798806"/>
    <lineage>
        <taxon>Archaea</taxon>
        <taxon>Nitrososphaerota</taxon>
        <taxon>Nitrososphaeria</taxon>
        <taxon>Nitrososphaerales</taxon>
        <taxon>Nitrososphaeraceae</taxon>
        <taxon>Candidatus Nitrosocosmicus</taxon>
    </lineage>
</organism>
<dbReference type="EMBL" id="LR216287">
    <property type="protein sequence ID" value="VFJ12459.1"/>
    <property type="molecule type" value="Genomic_DNA"/>
</dbReference>